<sequence length="515" mass="54087">MSRARQRAWAALAGLASAVVTLGIAEVVALIVAPAASPLLAVGSLVIDLVPGWTKDLVIALFGTNDKLVLIICLGVLVAVLAGVLGLLEYRRPPWGIVGLVLIGGIATLAVTTRAQATGIWALPTVLGMIGGVLVLRLGTIRLRAWAGIEQAAPAPGVAVSRRRFLVFVGGTGIAALIIGIGARALNAGTVAVTTVRDAIRLPKPAVAAPPIPVGAELDIPGITPLVTPNDVFYRIDTALQVPSVDSSTWRLKVTGMVENEVEISFEELLALPLIESTVTLMCVSNDVGGDLAGNAVWLGYPIRELLARAKPHADADMVLSTSVDGFTAGTPLAVLLEPDRDSLLAVGMNGTPLPLEHGFPVRMVVPGLYGYVSATKWLVEMRVTRFADASAYWTDRGWSPKGPIKTESRIDVPSDGSQVAAGRVAIAGVAWAQHTGIDRVEVRVDNGAWEKARLATAISVDTWVQWVYEWEATSGGHTIQVRATDATGATQRDVNIPTVPNGAEGWHTVHVSVA</sequence>
<evidence type="ECO:0000313" key="4">
    <source>
        <dbReference type="Proteomes" id="UP000537260"/>
    </source>
</evidence>
<keyword evidence="4" id="KW-1185">Reference proteome</keyword>
<dbReference type="Gene3D" id="2.60.40.650">
    <property type="match status" value="1"/>
</dbReference>
<name>A0A7Z0EFI6_9MICO</name>
<dbReference type="PANTHER" id="PTHR19372">
    <property type="entry name" value="SULFITE REDUCTASE"/>
    <property type="match status" value="1"/>
</dbReference>
<dbReference type="Pfam" id="PF00174">
    <property type="entry name" value="Oxidored_molyb"/>
    <property type="match status" value="1"/>
</dbReference>
<feature type="transmembrane region" description="Helical" evidence="1">
    <location>
        <begin position="68"/>
        <end position="88"/>
    </location>
</feature>
<feature type="transmembrane region" description="Helical" evidence="1">
    <location>
        <begin position="165"/>
        <end position="186"/>
    </location>
</feature>
<feature type="transmembrane region" description="Helical" evidence="1">
    <location>
        <begin position="118"/>
        <end position="136"/>
    </location>
</feature>
<feature type="transmembrane region" description="Helical" evidence="1">
    <location>
        <begin position="95"/>
        <end position="112"/>
    </location>
</feature>
<dbReference type="InterPro" id="IPR014756">
    <property type="entry name" value="Ig_E-set"/>
</dbReference>
<reference evidence="3 4" key="1">
    <citation type="submission" date="2020-07" db="EMBL/GenBank/DDBJ databases">
        <title>Sequencing the genomes of 1000 actinobacteria strains.</title>
        <authorList>
            <person name="Klenk H.-P."/>
        </authorList>
    </citation>
    <scope>NUCLEOTIDE SEQUENCE [LARGE SCALE GENOMIC DNA]</scope>
    <source>
        <strain evidence="3 4">LI1</strain>
    </source>
</reference>
<dbReference type="RefSeq" id="WP_179579174.1">
    <property type="nucleotide sequence ID" value="NZ_JACCFM010000001.1"/>
</dbReference>
<feature type="domain" description="Oxidoreductase molybdopterin-binding" evidence="2">
    <location>
        <begin position="240"/>
        <end position="390"/>
    </location>
</feature>
<organism evidence="3 4">
    <name type="scientific">Glaciibacter psychrotolerans</name>
    <dbReference type="NCBI Taxonomy" id="670054"/>
    <lineage>
        <taxon>Bacteria</taxon>
        <taxon>Bacillati</taxon>
        <taxon>Actinomycetota</taxon>
        <taxon>Actinomycetes</taxon>
        <taxon>Micrococcales</taxon>
        <taxon>Microbacteriaceae</taxon>
        <taxon>Glaciibacter</taxon>
    </lineage>
</organism>
<dbReference type="Pfam" id="PF17957">
    <property type="entry name" value="Big_7"/>
    <property type="match status" value="1"/>
</dbReference>
<dbReference type="GO" id="GO:0008482">
    <property type="term" value="F:sulfite oxidase activity"/>
    <property type="evidence" value="ECO:0007669"/>
    <property type="project" value="TreeGrafter"/>
</dbReference>
<accession>A0A7Z0EFI6</accession>
<dbReference type="Proteomes" id="UP000537260">
    <property type="component" value="Unassembled WGS sequence"/>
</dbReference>
<keyword evidence="1" id="KW-0812">Transmembrane</keyword>
<dbReference type="Gene3D" id="3.90.420.10">
    <property type="entry name" value="Oxidoreductase, molybdopterin-binding domain"/>
    <property type="match status" value="1"/>
</dbReference>
<dbReference type="GO" id="GO:0006790">
    <property type="term" value="P:sulfur compound metabolic process"/>
    <property type="evidence" value="ECO:0007669"/>
    <property type="project" value="TreeGrafter"/>
</dbReference>
<gene>
    <name evidence="3" type="ORF">HNR05_002371</name>
</gene>
<dbReference type="GO" id="GO:0020037">
    <property type="term" value="F:heme binding"/>
    <property type="evidence" value="ECO:0007669"/>
    <property type="project" value="TreeGrafter"/>
</dbReference>
<dbReference type="InterPro" id="IPR000572">
    <property type="entry name" value="OxRdtase_Mopterin-bd_dom"/>
</dbReference>
<dbReference type="GO" id="GO:0043546">
    <property type="term" value="F:molybdopterin cofactor binding"/>
    <property type="evidence" value="ECO:0007669"/>
    <property type="project" value="TreeGrafter"/>
</dbReference>
<dbReference type="SUPFAM" id="SSF81296">
    <property type="entry name" value="E set domains"/>
    <property type="match status" value="1"/>
</dbReference>
<dbReference type="InterPro" id="IPR036374">
    <property type="entry name" value="OxRdtase_Mopterin-bd_sf"/>
</dbReference>
<dbReference type="EMBL" id="JACCFM010000001">
    <property type="protein sequence ID" value="NYJ20580.1"/>
    <property type="molecule type" value="Genomic_DNA"/>
</dbReference>
<comment type="caution">
    <text evidence="3">The sequence shown here is derived from an EMBL/GenBank/DDBJ whole genome shotgun (WGS) entry which is preliminary data.</text>
</comment>
<dbReference type="PANTHER" id="PTHR19372:SF7">
    <property type="entry name" value="SULFITE OXIDASE, MITOCHONDRIAL"/>
    <property type="match status" value="1"/>
</dbReference>
<evidence type="ECO:0000259" key="2">
    <source>
        <dbReference type="Pfam" id="PF00174"/>
    </source>
</evidence>
<proteinExistence type="predicted"/>
<keyword evidence="1" id="KW-1133">Transmembrane helix</keyword>
<dbReference type="AlphaFoldDB" id="A0A7Z0EFI6"/>
<keyword evidence="1" id="KW-0472">Membrane</keyword>
<evidence type="ECO:0000313" key="3">
    <source>
        <dbReference type="EMBL" id="NYJ20580.1"/>
    </source>
</evidence>
<evidence type="ECO:0000256" key="1">
    <source>
        <dbReference type="SAM" id="Phobius"/>
    </source>
</evidence>
<dbReference type="SUPFAM" id="SSF56524">
    <property type="entry name" value="Oxidoreductase molybdopterin-binding domain"/>
    <property type="match status" value="1"/>
</dbReference>
<protein>
    <submittedName>
        <fullName evidence="3">DMSO/TMAO reductase YedYZ molybdopterin-dependent catalytic subunit</fullName>
    </submittedName>
</protein>